<dbReference type="SMART" id="SM00382">
    <property type="entry name" value="AAA"/>
    <property type="match status" value="1"/>
</dbReference>
<evidence type="ECO:0000256" key="3">
    <source>
        <dbReference type="ARBA" id="ARBA00023015"/>
    </source>
</evidence>
<dbReference type="SUPFAM" id="SSF46689">
    <property type="entry name" value="Homeodomain-like"/>
    <property type="match status" value="1"/>
</dbReference>
<evidence type="ECO:0000259" key="6">
    <source>
        <dbReference type="PROSITE" id="PS50112"/>
    </source>
</evidence>
<keyword evidence="2" id="KW-0067">ATP-binding</keyword>
<dbReference type="PRINTS" id="PR01590">
    <property type="entry name" value="HTHFIS"/>
</dbReference>
<accession>A0A3G1KZJ4</accession>
<dbReference type="NCBIfam" id="TIGR00229">
    <property type="entry name" value="sensory_box"/>
    <property type="match status" value="1"/>
</dbReference>
<evidence type="ECO:0000256" key="1">
    <source>
        <dbReference type="ARBA" id="ARBA00022741"/>
    </source>
</evidence>
<dbReference type="CDD" id="cd00130">
    <property type="entry name" value="PAS"/>
    <property type="match status" value="1"/>
</dbReference>
<evidence type="ECO:0000313" key="8">
    <source>
        <dbReference type="Proteomes" id="UP000323521"/>
    </source>
</evidence>
<dbReference type="AlphaFoldDB" id="A0A3G1KZJ4"/>
<dbReference type="InterPro" id="IPR027417">
    <property type="entry name" value="P-loop_NTPase"/>
</dbReference>
<proteinExistence type="predicted"/>
<dbReference type="FunFam" id="3.40.50.300:FF:000006">
    <property type="entry name" value="DNA-binding transcriptional regulator NtrC"/>
    <property type="match status" value="1"/>
</dbReference>
<dbReference type="GO" id="GO:0043565">
    <property type="term" value="F:sequence-specific DNA binding"/>
    <property type="evidence" value="ECO:0007669"/>
    <property type="project" value="InterPro"/>
</dbReference>
<evidence type="ECO:0000313" key="7">
    <source>
        <dbReference type="EMBL" id="ATW27809.1"/>
    </source>
</evidence>
<dbReference type="PROSITE" id="PS50112">
    <property type="entry name" value="PAS"/>
    <property type="match status" value="1"/>
</dbReference>
<evidence type="ECO:0000256" key="4">
    <source>
        <dbReference type="ARBA" id="ARBA00023163"/>
    </source>
</evidence>
<dbReference type="Pfam" id="PF02954">
    <property type="entry name" value="HTH_8"/>
    <property type="match status" value="1"/>
</dbReference>
<name>A0A3G1KZJ4_FORW1</name>
<dbReference type="SUPFAM" id="SSF55785">
    <property type="entry name" value="PYP-like sensor domain (PAS domain)"/>
    <property type="match status" value="1"/>
</dbReference>
<dbReference type="Gene3D" id="3.30.450.20">
    <property type="entry name" value="PAS domain"/>
    <property type="match status" value="1"/>
</dbReference>
<dbReference type="Gene3D" id="1.10.10.60">
    <property type="entry name" value="Homeodomain-like"/>
    <property type="match status" value="1"/>
</dbReference>
<dbReference type="InterPro" id="IPR002078">
    <property type="entry name" value="Sigma_54_int"/>
</dbReference>
<feature type="domain" description="Sigma-54 factor interaction" evidence="5">
    <location>
        <begin position="152"/>
        <end position="380"/>
    </location>
</feature>
<dbReference type="OrthoDB" id="1672812at2"/>
<dbReference type="RefSeq" id="WP_148137191.1">
    <property type="nucleotide sequence ID" value="NZ_CP017634.1"/>
</dbReference>
<dbReference type="Pfam" id="PF25601">
    <property type="entry name" value="AAA_lid_14"/>
    <property type="match status" value="1"/>
</dbReference>
<keyword evidence="1" id="KW-0547">Nucleotide-binding</keyword>
<dbReference type="EMBL" id="CP017634">
    <property type="protein sequence ID" value="ATW27809.1"/>
    <property type="molecule type" value="Genomic_DNA"/>
</dbReference>
<protein>
    <submittedName>
        <fullName evidence="7">Sigma-54-dependent Fis family transcriptional regulator</fullName>
    </submittedName>
</protein>
<dbReference type="PROSITE" id="PS00688">
    <property type="entry name" value="SIGMA54_INTERACT_3"/>
    <property type="match status" value="1"/>
</dbReference>
<dbReference type="PROSITE" id="PS50045">
    <property type="entry name" value="SIGMA54_INTERACT_4"/>
    <property type="match status" value="1"/>
</dbReference>
<gene>
    <name evidence="7" type="ORF">DCMF_26355</name>
</gene>
<keyword evidence="3" id="KW-0805">Transcription regulation</keyword>
<organism evidence="7 8">
    <name type="scientific">Formimonas warabiya</name>
    <dbReference type="NCBI Taxonomy" id="1761012"/>
    <lineage>
        <taxon>Bacteria</taxon>
        <taxon>Bacillati</taxon>
        <taxon>Bacillota</taxon>
        <taxon>Clostridia</taxon>
        <taxon>Eubacteriales</taxon>
        <taxon>Peptococcaceae</taxon>
        <taxon>Candidatus Formimonas</taxon>
    </lineage>
</organism>
<dbReference type="Pfam" id="PF00158">
    <property type="entry name" value="Sigma54_activat"/>
    <property type="match status" value="1"/>
</dbReference>
<dbReference type="InterPro" id="IPR003593">
    <property type="entry name" value="AAA+_ATPase"/>
</dbReference>
<feature type="domain" description="PAS" evidence="6">
    <location>
        <begin position="6"/>
        <end position="64"/>
    </location>
</feature>
<keyword evidence="8" id="KW-1185">Reference proteome</keyword>
<dbReference type="Gene3D" id="3.40.50.300">
    <property type="entry name" value="P-loop containing nucleotide triphosphate hydrolases"/>
    <property type="match status" value="1"/>
</dbReference>
<dbReference type="GO" id="GO:0005524">
    <property type="term" value="F:ATP binding"/>
    <property type="evidence" value="ECO:0007669"/>
    <property type="project" value="UniProtKB-KW"/>
</dbReference>
<keyword evidence="4" id="KW-0804">Transcription</keyword>
<dbReference type="InterPro" id="IPR025662">
    <property type="entry name" value="Sigma_54_int_dom_ATP-bd_1"/>
</dbReference>
<dbReference type="InterPro" id="IPR035965">
    <property type="entry name" value="PAS-like_dom_sf"/>
</dbReference>
<dbReference type="GO" id="GO:0006355">
    <property type="term" value="P:regulation of DNA-templated transcription"/>
    <property type="evidence" value="ECO:0007669"/>
    <property type="project" value="InterPro"/>
</dbReference>
<dbReference type="PROSITE" id="PS00675">
    <property type="entry name" value="SIGMA54_INTERACT_1"/>
    <property type="match status" value="1"/>
</dbReference>
<dbReference type="InterPro" id="IPR002197">
    <property type="entry name" value="HTH_Fis"/>
</dbReference>
<dbReference type="SMART" id="SM00091">
    <property type="entry name" value="PAS"/>
    <property type="match status" value="1"/>
</dbReference>
<dbReference type="PANTHER" id="PTHR32071">
    <property type="entry name" value="TRANSCRIPTIONAL REGULATORY PROTEIN"/>
    <property type="match status" value="1"/>
</dbReference>
<dbReference type="KEGG" id="fwa:DCMF_26355"/>
<dbReference type="InterPro" id="IPR058031">
    <property type="entry name" value="AAA_lid_NorR"/>
</dbReference>
<dbReference type="InterPro" id="IPR025944">
    <property type="entry name" value="Sigma_54_int_dom_CS"/>
</dbReference>
<dbReference type="Proteomes" id="UP000323521">
    <property type="component" value="Chromosome"/>
</dbReference>
<dbReference type="PANTHER" id="PTHR32071:SF74">
    <property type="entry name" value="TRANSCRIPTIONAL ACTIVATOR ROCR"/>
    <property type="match status" value="1"/>
</dbReference>
<dbReference type="CDD" id="cd00009">
    <property type="entry name" value="AAA"/>
    <property type="match status" value="1"/>
</dbReference>
<dbReference type="InterPro" id="IPR000014">
    <property type="entry name" value="PAS"/>
</dbReference>
<reference evidence="7 8" key="1">
    <citation type="submission" date="2016-10" db="EMBL/GenBank/DDBJ databases">
        <title>Complete Genome Sequence of Peptococcaceae strain DCMF.</title>
        <authorList>
            <person name="Edwards R.J."/>
            <person name="Holland S.I."/>
            <person name="Deshpande N.P."/>
            <person name="Wong Y.K."/>
            <person name="Ertan H."/>
            <person name="Manefield M."/>
            <person name="Russell T.L."/>
            <person name="Lee M.J."/>
        </authorList>
    </citation>
    <scope>NUCLEOTIDE SEQUENCE [LARGE SCALE GENOMIC DNA]</scope>
    <source>
        <strain evidence="7 8">DCMF</strain>
    </source>
</reference>
<sequence>MNSQDYLKLMETIFDSVNEGILVTDPNKKIIYYNNELSKWENLSKSEVIGRHLQDVYDVTEQESDHMLVTKSGKPMLEKYKHIIPKNGKKIDIVANTIPLFQDDKLICVYSVCRNVTQIKELLEKAIQLQGQLGSEIGATRQNGTRYTFDSITYCSETLGQLILSAKKAAEADCPVLVYGETGTGKELLVQGIHNHSDHSPEPFIAINCAAIPETLLESSLFGTTKGAFTGAVDNPGLFEQAGKGTVFLDEINSMSTSLQAKLLRVLQERYVRRVGGKTDTPVNCRIISSSNVDPWECISRGELRKDLFYRLAVISLYVPPLRDRQEDIETLIDHFLKKFQKIYGRGSIKISPEMKNFLLKYQWPGNVRELEHVIESAITMLGEDQIIKTDHLPQYLKMKLTQLDMGIQEITPKEPGTLSHILTEVEHQAIMETLKRHQGNITKAASALGISRQNMQYRMRKFGIKA</sequence>
<dbReference type="Pfam" id="PF13426">
    <property type="entry name" value="PAS_9"/>
    <property type="match status" value="1"/>
</dbReference>
<evidence type="ECO:0000256" key="2">
    <source>
        <dbReference type="ARBA" id="ARBA00022840"/>
    </source>
</evidence>
<dbReference type="SUPFAM" id="SSF52540">
    <property type="entry name" value="P-loop containing nucleoside triphosphate hydrolases"/>
    <property type="match status" value="1"/>
</dbReference>
<evidence type="ECO:0000259" key="5">
    <source>
        <dbReference type="PROSITE" id="PS50045"/>
    </source>
</evidence>
<dbReference type="Gene3D" id="1.10.8.60">
    <property type="match status" value="1"/>
</dbReference>
<dbReference type="InterPro" id="IPR009057">
    <property type="entry name" value="Homeodomain-like_sf"/>
</dbReference>